<proteinExistence type="predicted"/>
<accession>A0A0B2VRK0</accession>
<organism evidence="1 2">
    <name type="scientific">Toxocara canis</name>
    <name type="common">Canine roundworm</name>
    <dbReference type="NCBI Taxonomy" id="6265"/>
    <lineage>
        <taxon>Eukaryota</taxon>
        <taxon>Metazoa</taxon>
        <taxon>Ecdysozoa</taxon>
        <taxon>Nematoda</taxon>
        <taxon>Chromadorea</taxon>
        <taxon>Rhabditida</taxon>
        <taxon>Spirurina</taxon>
        <taxon>Ascaridomorpha</taxon>
        <taxon>Ascaridoidea</taxon>
        <taxon>Toxocaridae</taxon>
        <taxon>Toxocara</taxon>
    </lineage>
</organism>
<name>A0A0B2VRK0_TOXCA</name>
<dbReference type="Proteomes" id="UP000031036">
    <property type="component" value="Unassembled WGS sequence"/>
</dbReference>
<evidence type="ECO:0000313" key="2">
    <source>
        <dbReference type="Proteomes" id="UP000031036"/>
    </source>
</evidence>
<reference evidence="1 2" key="1">
    <citation type="submission" date="2014-11" db="EMBL/GenBank/DDBJ databases">
        <title>Genetic blueprint of the zoonotic pathogen Toxocara canis.</title>
        <authorList>
            <person name="Zhu X.-Q."/>
            <person name="Korhonen P.K."/>
            <person name="Cai H."/>
            <person name="Young N.D."/>
            <person name="Nejsum P."/>
            <person name="von Samson-Himmelstjerna G."/>
            <person name="Boag P.R."/>
            <person name="Tan P."/>
            <person name="Li Q."/>
            <person name="Min J."/>
            <person name="Yang Y."/>
            <person name="Wang X."/>
            <person name="Fang X."/>
            <person name="Hall R.S."/>
            <person name="Hofmann A."/>
            <person name="Sternberg P.W."/>
            <person name="Jex A.R."/>
            <person name="Gasser R.B."/>
        </authorList>
    </citation>
    <scope>NUCLEOTIDE SEQUENCE [LARGE SCALE GENOMIC DNA]</scope>
    <source>
        <strain evidence="1">PN_DK_2014</strain>
    </source>
</reference>
<dbReference type="EMBL" id="JPKZ01001174">
    <property type="protein sequence ID" value="KHN83650.1"/>
    <property type="molecule type" value="Genomic_DNA"/>
</dbReference>
<sequence>LAARVRPGRLSPALCNNQVSSSSVELNLSRIAVNISYFANQLRPFLMFTSCILSESGYESPIRCFSPGSIHDSEASVVAGPSHHQFDITRTSTPVKRYASRSLHFERNTCQQARGRRTKDVAVQTIPINLESTKAIARQLKEMADSFDKEFFSQPRRSLEPIICALLTLIMAAFE</sequence>
<protein>
    <submittedName>
        <fullName evidence="1">Uncharacterized protein</fullName>
    </submittedName>
</protein>
<feature type="non-terminal residue" evidence="1">
    <location>
        <position position="1"/>
    </location>
</feature>
<dbReference type="OrthoDB" id="10659295at2759"/>
<evidence type="ECO:0000313" key="1">
    <source>
        <dbReference type="EMBL" id="KHN83650.1"/>
    </source>
</evidence>
<comment type="caution">
    <text evidence="1">The sequence shown here is derived from an EMBL/GenBank/DDBJ whole genome shotgun (WGS) entry which is preliminary data.</text>
</comment>
<gene>
    <name evidence="1" type="ORF">Tcan_00239</name>
</gene>
<dbReference type="AlphaFoldDB" id="A0A0B2VRK0"/>
<keyword evidence="2" id="KW-1185">Reference proteome</keyword>